<sequence length="235" mass="26495">MMDVQDLSDVLRLVAVDYRAEAVVRELIEAGVGTAENTLIIPEGGFQRSFAREVHDLTQGFDYEDEARNFIKVNVRREGVTDMIPAGLIFQPTIDRAERTTEVMLEDAELHDSEYRDARNFFLPFDAEFGRQRLTVEQFEHQSITDTYARYSQELYEVLWPKLDLELTDFQKATLLEITMEAHQLSGNYPACGRYLEKILGHPVHIAFGSTAEEPEGTLAGVATTGTYPSLGGVP</sequence>
<dbReference type="Proteomes" id="UP000479293">
    <property type="component" value="Unassembled WGS sequence"/>
</dbReference>
<accession>A0A7C9FZC3</accession>
<proteinExistence type="predicted"/>
<name>A0A7C9FZC3_9BACT</name>
<reference evidence="1 2" key="1">
    <citation type="submission" date="2019-10" db="EMBL/GenBank/DDBJ databases">
        <title>Draft Genome Sequence of Cytophagaceae sp. SJW1-29.</title>
        <authorList>
            <person name="Choi A."/>
        </authorList>
    </citation>
    <scope>NUCLEOTIDE SEQUENCE [LARGE SCALE GENOMIC DNA]</scope>
    <source>
        <strain evidence="1 2">SJW1-29</strain>
    </source>
</reference>
<comment type="caution">
    <text evidence="1">The sequence shown here is derived from an EMBL/GenBank/DDBJ whole genome shotgun (WGS) entry which is preliminary data.</text>
</comment>
<evidence type="ECO:0000313" key="1">
    <source>
        <dbReference type="EMBL" id="MPR36073.1"/>
    </source>
</evidence>
<keyword evidence="2" id="KW-1185">Reference proteome</keyword>
<dbReference type="AlphaFoldDB" id="A0A7C9FZC3"/>
<organism evidence="1 2">
    <name type="scientific">Salmonirosea aquatica</name>
    <dbReference type="NCBI Taxonomy" id="2654236"/>
    <lineage>
        <taxon>Bacteria</taxon>
        <taxon>Pseudomonadati</taxon>
        <taxon>Bacteroidota</taxon>
        <taxon>Cytophagia</taxon>
        <taxon>Cytophagales</taxon>
        <taxon>Spirosomataceae</taxon>
        <taxon>Salmonirosea</taxon>
    </lineage>
</organism>
<gene>
    <name evidence="1" type="ORF">GBK04_22660</name>
</gene>
<evidence type="ECO:0000313" key="2">
    <source>
        <dbReference type="Proteomes" id="UP000479293"/>
    </source>
</evidence>
<dbReference type="EMBL" id="WHLY01000002">
    <property type="protein sequence ID" value="MPR36073.1"/>
    <property type="molecule type" value="Genomic_DNA"/>
</dbReference>
<protein>
    <submittedName>
        <fullName evidence="1">Uncharacterized protein</fullName>
    </submittedName>
</protein>
<dbReference type="RefSeq" id="WP_152763665.1">
    <property type="nucleotide sequence ID" value="NZ_WHLY01000002.1"/>
</dbReference>